<reference evidence="2 3" key="1">
    <citation type="submission" date="2022-03" db="EMBL/GenBank/DDBJ databases">
        <authorList>
            <person name="Macdonald S."/>
            <person name="Ahmed S."/>
            <person name="Newling K."/>
        </authorList>
    </citation>
    <scope>NUCLEOTIDE SEQUENCE [LARGE SCALE GENOMIC DNA]</scope>
</reference>
<feature type="compositionally biased region" description="Basic and acidic residues" evidence="1">
    <location>
        <begin position="40"/>
        <end position="69"/>
    </location>
</feature>
<organism evidence="2 3">
    <name type="scientific">Eruca vesicaria subsp. sativa</name>
    <name type="common">Garden rocket</name>
    <name type="synonym">Eruca sativa</name>
    <dbReference type="NCBI Taxonomy" id="29727"/>
    <lineage>
        <taxon>Eukaryota</taxon>
        <taxon>Viridiplantae</taxon>
        <taxon>Streptophyta</taxon>
        <taxon>Embryophyta</taxon>
        <taxon>Tracheophyta</taxon>
        <taxon>Spermatophyta</taxon>
        <taxon>Magnoliopsida</taxon>
        <taxon>eudicotyledons</taxon>
        <taxon>Gunneridae</taxon>
        <taxon>Pentapetalae</taxon>
        <taxon>rosids</taxon>
        <taxon>malvids</taxon>
        <taxon>Brassicales</taxon>
        <taxon>Brassicaceae</taxon>
        <taxon>Brassiceae</taxon>
        <taxon>Eruca</taxon>
    </lineage>
</organism>
<dbReference type="EMBL" id="CAKOAT010175155">
    <property type="protein sequence ID" value="CAH8352502.1"/>
    <property type="molecule type" value="Genomic_DNA"/>
</dbReference>
<evidence type="ECO:0000313" key="2">
    <source>
        <dbReference type="EMBL" id="CAH8352502.1"/>
    </source>
</evidence>
<feature type="region of interest" description="Disordered" evidence="1">
    <location>
        <begin position="28"/>
        <end position="69"/>
    </location>
</feature>
<evidence type="ECO:0000313" key="3">
    <source>
        <dbReference type="Proteomes" id="UP001642260"/>
    </source>
</evidence>
<evidence type="ECO:0000256" key="1">
    <source>
        <dbReference type="SAM" id="MobiDB-lite"/>
    </source>
</evidence>
<protein>
    <submittedName>
        <fullName evidence="2">Uncharacterized protein</fullName>
    </submittedName>
</protein>
<keyword evidence="3" id="KW-1185">Reference proteome</keyword>
<dbReference type="AlphaFoldDB" id="A0ABC8K3G0"/>
<gene>
    <name evidence="2" type="ORF">ERUC_LOCUS18647</name>
</gene>
<comment type="caution">
    <text evidence="2">The sequence shown here is derived from an EMBL/GenBank/DDBJ whole genome shotgun (WGS) entry which is preliminary data.</text>
</comment>
<accession>A0ABC8K3G0</accession>
<proteinExistence type="predicted"/>
<name>A0ABC8K3G0_ERUVS</name>
<dbReference type="Proteomes" id="UP001642260">
    <property type="component" value="Unassembled WGS sequence"/>
</dbReference>
<sequence>MDFEDDYLPQHGSISALDILRVEFSSNDVPTTHQSGVEPAHVKPLDIDPPTDRDVNAMDRDDHERPSHL</sequence>